<evidence type="ECO:0000256" key="9">
    <source>
        <dbReference type="ARBA" id="ARBA00044712"/>
    </source>
</evidence>
<evidence type="ECO:0000256" key="7">
    <source>
        <dbReference type="ARBA" id="ARBA00023042"/>
    </source>
</evidence>
<dbReference type="Gene3D" id="3.40.50.150">
    <property type="entry name" value="Vaccinia Virus protein VP39"/>
    <property type="match status" value="1"/>
</dbReference>
<dbReference type="GO" id="GO:0005634">
    <property type="term" value="C:nucleus"/>
    <property type="evidence" value="ECO:0007669"/>
    <property type="project" value="UniProtKB-SubCell"/>
</dbReference>
<evidence type="ECO:0000256" key="1">
    <source>
        <dbReference type="ARBA" id="ARBA00004123"/>
    </source>
</evidence>
<evidence type="ECO:0000256" key="8">
    <source>
        <dbReference type="ARBA" id="ARBA00023242"/>
    </source>
</evidence>
<dbReference type="CDD" id="cd02440">
    <property type="entry name" value="AdoMet_MTases"/>
    <property type="match status" value="1"/>
</dbReference>
<dbReference type="EC" id="2.1.1.56" evidence="10"/>
<keyword evidence="5 10" id="KW-0949">S-adenosyl-L-methionine</keyword>
<dbReference type="GO" id="GO:0003723">
    <property type="term" value="F:RNA binding"/>
    <property type="evidence" value="ECO:0007669"/>
    <property type="project" value="UniProtKB-KW"/>
</dbReference>
<evidence type="ECO:0000256" key="5">
    <source>
        <dbReference type="ARBA" id="ARBA00022691"/>
    </source>
</evidence>
<evidence type="ECO:0000313" key="14">
    <source>
        <dbReference type="EMBL" id="CAD5121820.1"/>
    </source>
</evidence>
<dbReference type="AlphaFoldDB" id="A0A7I8VZS7"/>
<dbReference type="OrthoDB" id="10248867at2759"/>
<feature type="binding site" evidence="11">
    <location>
        <position position="158"/>
    </location>
    <ligand>
        <name>S-adenosyl-L-methionine</name>
        <dbReference type="ChEBI" id="CHEBI:59789"/>
    </ligand>
</feature>
<feature type="site" description="mRNA cap binding" evidence="12">
    <location>
        <position position="356"/>
    </location>
</feature>
<keyword evidence="4 10" id="KW-0808">Transferase</keyword>
<dbReference type="SUPFAM" id="SSF53335">
    <property type="entry name" value="S-adenosyl-L-methionine-dependent methyltransferases"/>
    <property type="match status" value="1"/>
</dbReference>
<evidence type="ECO:0000256" key="4">
    <source>
        <dbReference type="ARBA" id="ARBA00022679"/>
    </source>
</evidence>
<name>A0A7I8VZS7_9ANNE</name>
<feature type="domain" description="MRNA cap 0 methyltransferase" evidence="13">
    <location>
        <begin position="31"/>
        <end position="364"/>
    </location>
</feature>
<feature type="binding site" evidence="11">
    <location>
        <position position="44"/>
    </location>
    <ligand>
        <name>S-adenosyl-L-methionine</name>
        <dbReference type="ChEBI" id="CHEBI:59789"/>
    </ligand>
</feature>
<protein>
    <recommendedName>
        <fullName evidence="10">mRNA cap guanine-N(7) methyltransferase</fullName>
        <ecNumber evidence="10">2.1.1.56</ecNumber>
    </recommendedName>
    <alternativeName>
        <fullName evidence="10">mRNA (guanine-N(7))-methyltransferase</fullName>
    </alternativeName>
    <alternativeName>
        <fullName evidence="10">mRNA cap methyltransferase</fullName>
    </alternativeName>
</protein>
<keyword evidence="15" id="KW-1185">Reference proteome</keyword>
<evidence type="ECO:0000256" key="6">
    <source>
        <dbReference type="ARBA" id="ARBA00022884"/>
    </source>
</evidence>
<keyword evidence="7 10" id="KW-0506">mRNA capping</keyword>
<evidence type="ECO:0000256" key="12">
    <source>
        <dbReference type="PIRSR" id="PIRSR028762-2"/>
    </source>
</evidence>
<keyword evidence="8 10" id="KW-0539">Nucleus</keyword>
<dbReference type="InterPro" id="IPR004971">
    <property type="entry name" value="mRNA_G-N7_MeTrfase_dom"/>
</dbReference>
<feature type="binding site" evidence="11">
    <location>
        <position position="70"/>
    </location>
    <ligand>
        <name>S-adenosyl-L-methionine</name>
        <dbReference type="ChEBI" id="CHEBI:59789"/>
    </ligand>
</feature>
<accession>A0A7I8VZS7</accession>
<evidence type="ECO:0000256" key="10">
    <source>
        <dbReference type="PIRNR" id="PIRNR028762"/>
    </source>
</evidence>
<evidence type="ECO:0000256" key="11">
    <source>
        <dbReference type="PIRSR" id="PIRSR028762-1"/>
    </source>
</evidence>
<dbReference type="PANTHER" id="PTHR12189">
    <property type="entry name" value="MRNA GUANINE-7- METHYLTRANSFERASE"/>
    <property type="match status" value="1"/>
</dbReference>
<dbReference type="InterPro" id="IPR029063">
    <property type="entry name" value="SAM-dependent_MTases_sf"/>
</dbReference>
<dbReference type="InterPro" id="IPR039753">
    <property type="entry name" value="RG7MT1"/>
</dbReference>
<dbReference type="Proteomes" id="UP000549394">
    <property type="component" value="Unassembled WGS sequence"/>
</dbReference>
<feature type="site" description="mRNA cap binding" evidence="12">
    <location>
        <position position="104"/>
    </location>
</feature>
<comment type="similarity">
    <text evidence="10">Belongs to the class I-like SAM-binding methyltransferase superfamily. mRNA cap 0 methyltransferase family.</text>
</comment>
<comment type="subcellular location">
    <subcellularLocation>
        <location evidence="1 10">Nucleus</location>
    </subcellularLocation>
</comment>
<keyword evidence="2 10" id="KW-0489">Methyltransferase</keyword>
<dbReference type="PANTHER" id="PTHR12189:SF2">
    <property type="entry name" value="MRNA CAP GUANINE-N7 METHYLTRANSFERASE"/>
    <property type="match status" value="1"/>
</dbReference>
<feature type="binding site" evidence="11">
    <location>
        <position position="131"/>
    </location>
    <ligand>
        <name>S-adenosyl-L-methionine</name>
        <dbReference type="ChEBI" id="CHEBI:59789"/>
    </ligand>
</feature>
<dbReference type="PIRSF" id="PIRSF028762">
    <property type="entry name" value="ABD1"/>
    <property type="match status" value="1"/>
</dbReference>
<keyword evidence="6 10" id="KW-0694">RNA-binding</keyword>
<comment type="caution">
    <text evidence="14">The sequence shown here is derived from an EMBL/GenBank/DDBJ whole genome shotgun (WGS) entry which is preliminary data.</text>
</comment>
<dbReference type="InterPro" id="IPR016899">
    <property type="entry name" value="mRNA_G-N7_MeTrfase_euk"/>
</dbReference>
<dbReference type="EMBL" id="CAJFCJ010000015">
    <property type="protein sequence ID" value="CAD5121820.1"/>
    <property type="molecule type" value="Genomic_DNA"/>
</dbReference>
<keyword evidence="3 10" id="KW-0507">mRNA processing</keyword>
<evidence type="ECO:0000259" key="13">
    <source>
        <dbReference type="PROSITE" id="PS51562"/>
    </source>
</evidence>
<evidence type="ECO:0000256" key="3">
    <source>
        <dbReference type="ARBA" id="ARBA00022664"/>
    </source>
</evidence>
<dbReference type="GO" id="GO:0004482">
    <property type="term" value="F:mRNA 5'-cap (guanine-N7-)-methyltransferase activity"/>
    <property type="evidence" value="ECO:0007669"/>
    <property type="project" value="UniProtKB-EC"/>
</dbReference>
<feature type="site" description="mRNA cap binding" evidence="12">
    <location>
        <position position="157"/>
    </location>
</feature>
<feature type="binding site" evidence="11">
    <location>
        <position position="92"/>
    </location>
    <ligand>
        <name>S-adenosyl-L-methionine</name>
        <dbReference type="ChEBI" id="CHEBI:59789"/>
    </ligand>
</feature>
<comment type="catalytic activity">
    <reaction evidence="9">
        <text>a 5'-end (5'-triphosphoguanosine)-ribonucleoside in mRNA + S-adenosyl-L-methionine = a 5'-end (N(7)-methyl 5'-triphosphoguanosine)-ribonucleoside in mRNA + S-adenosyl-L-homocysteine</text>
        <dbReference type="Rhea" id="RHEA:67008"/>
        <dbReference type="Rhea" id="RHEA-COMP:17166"/>
        <dbReference type="Rhea" id="RHEA-COMP:17167"/>
        <dbReference type="ChEBI" id="CHEBI:57856"/>
        <dbReference type="ChEBI" id="CHEBI:59789"/>
        <dbReference type="ChEBI" id="CHEBI:156461"/>
        <dbReference type="ChEBI" id="CHEBI:167617"/>
        <dbReference type="EC" id="2.1.1.56"/>
    </reaction>
</comment>
<dbReference type="PROSITE" id="PS51562">
    <property type="entry name" value="RNA_CAP0_MT"/>
    <property type="match status" value="1"/>
</dbReference>
<proteinExistence type="inferred from homology"/>
<feature type="site" description="mRNA cap binding" evidence="12">
    <location>
        <position position="245"/>
    </location>
</feature>
<organism evidence="14 15">
    <name type="scientific">Dimorphilus gyrociliatus</name>
    <dbReference type="NCBI Taxonomy" id="2664684"/>
    <lineage>
        <taxon>Eukaryota</taxon>
        <taxon>Metazoa</taxon>
        <taxon>Spiralia</taxon>
        <taxon>Lophotrochozoa</taxon>
        <taxon>Annelida</taxon>
        <taxon>Polychaeta</taxon>
        <taxon>Polychaeta incertae sedis</taxon>
        <taxon>Dinophilidae</taxon>
        <taxon>Dimorphilus</taxon>
    </lineage>
</organism>
<evidence type="ECO:0000313" key="15">
    <source>
        <dbReference type="Proteomes" id="UP000549394"/>
    </source>
</evidence>
<feature type="site" description="mRNA cap binding" evidence="12">
    <location>
        <position position="79"/>
    </location>
</feature>
<evidence type="ECO:0000256" key="2">
    <source>
        <dbReference type="ARBA" id="ARBA00022603"/>
    </source>
</evidence>
<dbReference type="Pfam" id="PF03291">
    <property type="entry name" value="mRNA_G-N7_MeTrfase"/>
    <property type="match status" value="1"/>
</dbReference>
<feature type="binding site" evidence="12">
    <location>
        <begin position="40"/>
        <end position="41"/>
    </location>
    <ligand>
        <name>mRNA</name>
        <dbReference type="ChEBI" id="CHEBI:33699"/>
    </ligand>
</feature>
<gene>
    <name evidence="14" type="ORF">DGYR_LOCUS9723</name>
</gene>
<reference evidence="14 15" key="1">
    <citation type="submission" date="2020-08" db="EMBL/GenBank/DDBJ databases">
        <authorList>
            <person name="Hejnol A."/>
        </authorList>
    </citation>
    <scope>NUCLEOTIDE SEQUENCE [LARGE SCALE GENOMIC DNA]</scope>
</reference>
<sequence length="374" mass="43070">MASNLEEDNAKTVEKHYNSLKEGSLMERGQSRIVYMRNFNNWMKSQLISMYLNKIRETKKSKIITVLDLCSGKGGDQLKWRKGGVEHVTFADIAGESVRQSEQRYHEMKSRMSKERHNNQVIYSAEFITADCGRELLTKHYKSPIIFDLCSCQFSLHYSFESFKQAEIMIRNACERLRPNGYFIGTTTDANEIIKRLRKSKDETNSFGNDVFSVTFDKDFKKNGTPALFGGRYDFHLEGVVDCPEFLIHFDTLVTMVEKYHMKLVLKKKFSEFYKEQIANSDGRGLIGRMQGLETYPPPESENLVGNPETDYETAKNLVKDLREKGLEKDLTDNEMAKQISVGTLSQPEWEACTLYMVFAFQKDKNAPMPSSSL</sequence>
<feature type="binding site" evidence="11">
    <location>
        <position position="153"/>
    </location>
    <ligand>
        <name>S-adenosyl-L-methionine</name>
        <dbReference type="ChEBI" id="CHEBI:59789"/>
    </ligand>
</feature>
<feature type="site" description="mRNA cap binding" evidence="12">
    <location>
        <position position="73"/>
    </location>
</feature>